<proteinExistence type="predicted"/>
<sequence length="33" mass="3731">MESSNLQLVTKLNKGLGEPIVHKTRELLPLENE</sequence>
<keyword evidence="2" id="KW-1185">Reference proteome</keyword>
<evidence type="ECO:0000313" key="2">
    <source>
        <dbReference type="Proteomes" id="UP000276133"/>
    </source>
</evidence>
<evidence type="ECO:0000313" key="1">
    <source>
        <dbReference type="EMBL" id="RNA25603.1"/>
    </source>
</evidence>
<comment type="caution">
    <text evidence="1">The sequence shown here is derived from an EMBL/GenBank/DDBJ whole genome shotgun (WGS) entry which is preliminary data.</text>
</comment>
<gene>
    <name evidence="1" type="ORF">BpHYR1_035645</name>
</gene>
<dbReference type="AlphaFoldDB" id="A0A3M7RPU8"/>
<organism evidence="1 2">
    <name type="scientific">Brachionus plicatilis</name>
    <name type="common">Marine rotifer</name>
    <name type="synonym">Brachionus muelleri</name>
    <dbReference type="NCBI Taxonomy" id="10195"/>
    <lineage>
        <taxon>Eukaryota</taxon>
        <taxon>Metazoa</taxon>
        <taxon>Spiralia</taxon>
        <taxon>Gnathifera</taxon>
        <taxon>Rotifera</taxon>
        <taxon>Eurotatoria</taxon>
        <taxon>Monogononta</taxon>
        <taxon>Pseudotrocha</taxon>
        <taxon>Ploima</taxon>
        <taxon>Brachionidae</taxon>
        <taxon>Brachionus</taxon>
    </lineage>
</organism>
<accession>A0A3M7RPU8</accession>
<protein>
    <submittedName>
        <fullName evidence="1">Uncharacterized protein</fullName>
    </submittedName>
</protein>
<name>A0A3M7RPU8_BRAPC</name>
<reference evidence="1 2" key="1">
    <citation type="journal article" date="2018" name="Sci. Rep.">
        <title>Genomic signatures of local adaptation to the degree of environmental predictability in rotifers.</title>
        <authorList>
            <person name="Franch-Gras L."/>
            <person name="Hahn C."/>
            <person name="Garcia-Roger E.M."/>
            <person name="Carmona M.J."/>
            <person name="Serra M."/>
            <person name="Gomez A."/>
        </authorList>
    </citation>
    <scope>NUCLEOTIDE SEQUENCE [LARGE SCALE GENOMIC DNA]</scope>
    <source>
        <strain evidence="1">HYR1</strain>
    </source>
</reference>
<dbReference type="EMBL" id="REGN01002896">
    <property type="protein sequence ID" value="RNA25603.1"/>
    <property type="molecule type" value="Genomic_DNA"/>
</dbReference>
<dbReference type="Proteomes" id="UP000276133">
    <property type="component" value="Unassembled WGS sequence"/>
</dbReference>